<dbReference type="EMBL" id="LGGP01000049">
    <property type="protein sequence ID" value="KUK81552.1"/>
    <property type="molecule type" value="Genomic_DNA"/>
</dbReference>
<name>A0A124FYL3_9BACT</name>
<gene>
    <name evidence="2" type="ORF">XD94_0411</name>
</gene>
<reference evidence="3" key="1">
    <citation type="journal article" date="2015" name="MBio">
        <title>Genome-Resolved Metagenomic Analysis Reveals Roles for Candidate Phyla and Other Microbial Community Members in Biogeochemical Transformations in Oil Reservoirs.</title>
        <authorList>
            <person name="Hu P."/>
            <person name="Tom L."/>
            <person name="Singh A."/>
            <person name="Thomas B.C."/>
            <person name="Baker B.J."/>
            <person name="Piceno Y.M."/>
            <person name="Andersen G.L."/>
            <person name="Banfield J.F."/>
        </authorList>
    </citation>
    <scope>NUCLEOTIDE SEQUENCE [LARGE SCALE GENOMIC DNA]</scope>
</reference>
<dbReference type="PATRIC" id="fig|1184387.3.peg.741"/>
<dbReference type="NCBIfam" id="TIGR01668">
    <property type="entry name" value="YqeG_hyp_ppase"/>
    <property type="match status" value="1"/>
</dbReference>
<evidence type="ECO:0000313" key="2">
    <source>
        <dbReference type="EMBL" id="KUK81552.1"/>
    </source>
</evidence>
<dbReference type="InterPro" id="IPR023214">
    <property type="entry name" value="HAD_sf"/>
</dbReference>
<dbReference type="AlphaFoldDB" id="A0A124FYL3"/>
<dbReference type="PANTHER" id="PTHR19288">
    <property type="entry name" value="4-NITROPHENYLPHOSPHATASE-RELATED"/>
    <property type="match status" value="1"/>
</dbReference>
<dbReference type="Pfam" id="PF09419">
    <property type="entry name" value="PGP_phosphatase"/>
    <property type="match status" value="1"/>
</dbReference>
<dbReference type="Gene3D" id="3.40.50.1000">
    <property type="entry name" value="HAD superfamily/HAD-like"/>
    <property type="match status" value="2"/>
</dbReference>
<evidence type="ECO:0000256" key="1">
    <source>
        <dbReference type="SAM" id="Phobius"/>
    </source>
</evidence>
<accession>A0A124FYL3</accession>
<comment type="caution">
    <text evidence="2">The sequence shown here is derived from an EMBL/GenBank/DDBJ whole genome shotgun (WGS) entry which is preliminary data.</text>
</comment>
<dbReference type="InterPro" id="IPR006549">
    <property type="entry name" value="HAD-SF_hydro_IIIA"/>
</dbReference>
<evidence type="ECO:0000313" key="3">
    <source>
        <dbReference type="Proteomes" id="UP000054092"/>
    </source>
</evidence>
<dbReference type="InterPro" id="IPR027706">
    <property type="entry name" value="PGP_Pase"/>
</dbReference>
<dbReference type="GO" id="GO:0005737">
    <property type="term" value="C:cytoplasm"/>
    <property type="evidence" value="ECO:0007669"/>
    <property type="project" value="TreeGrafter"/>
</dbReference>
<organism evidence="2 3">
    <name type="scientific">Mesotoga prima</name>
    <dbReference type="NCBI Taxonomy" id="1184387"/>
    <lineage>
        <taxon>Bacteria</taxon>
        <taxon>Thermotogati</taxon>
        <taxon>Thermotogota</taxon>
        <taxon>Thermotogae</taxon>
        <taxon>Kosmotogales</taxon>
        <taxon>Kosmotogaceae</taxon>
        <taxon>Mesotoga</taxon>
    </lineage>
</organism>
<proteinExistence type="predicted"/>
<feature type="transmembrane region" description="Helical" evidence="1">
    <location>
        <begin position="156"/>
        <end position="176"/>
    </location>
</feature>
<dbReference type="Pfam" id="PF13242">
    <property type="entry name" value="Hydrolase_like"/>
    <property type="match status" value="1"/>
</dbReference>
<dbReference type="SUPFAM" id="SSF56784">
    <property type="entry name" value="HAD-like"/>
    <property type="match status" value="2"/>
</dbReference>
<keyword evidence="1" id="KW-0812">Transmembrane</keyword>
<dbReference type="InterPro" id="IPR036412">
    <property type="entry name" value="HAD-like_sf"/>
</dbReference>
<protein>
    <submittedName>
        <fullName evidence="2">HAD-superfamily hydrolase, subfamily IIIA</fullName>
    </submittedName>
</protein>
<dbReference type="InterPro" id="IPR010021">
    <property type="entry name" value="PGPP1/Gep4"/>
</dbReference>
<dbReference type="NCBIfam" id="TIGR01662">
    <property type="entry name" value="HAD-SF-IIIA"/>
    <property type="match status" value="1"/>
</dbReference>
<keyword evidence="1" id="KW-0472">Membrane</keyword>
<dbReference type="Proteomes" id="UP000054092">
    <property type="component" value="Unassembled WGS sequence"/>
</dbReference>
<dbReference type="PANTHER" id="PTHR19288:SF25">
    <property type="entry name" value="PHOSPHATIDYLGLYCEROPHOSPHATASE GEP4, MITOCHONDRIAL"/>
    <property type="match status" value="1"/>
</dbReference>
<keyword evidence="1" id="KW-1133">Transmembrane helix</keyword>
<sequence length="350" mass="40140">MRILDILDSAVPNDKAENVRKIDYDKLRRLGYNTILFDYDNTIAVWREPFDMRNKSVIDDLIAAGMKVAVVTNGPQSRVRNLRDLFGEKLRIYHSMRKPGTKELRKVLSDMKSRPEKTVIIGDLFFTDIIAGNRMGMYSILVAPLVDISQKWYKRLLGTMTIAAYFVFFFSIGWIFRTGRLATPHLFAEGVMDIDFDALKESGYKLVIFDFDNTLEPWGASSVSKEKRLLLSRVERLGMEVVLISNGKPGRLGRINDELDSIRVISRARKPLTFKAKRVLKDSDIPSFKTVVVGDQLFTDMIMGNLLGAYTIKVEPISEREFFWTKLVRMVEGLLLSKMKKHPEVEALDR</sequence>
<dbReference type="GO" id="GO:0008962">
    <property type="term" value="F:phosphatidylglycerophosphatase activity"/>
    <property type="evidence" value="ECO:0007669"/>
    <property type="project" value="InterPro"/>
</dbReference>
<keyword evidence="2" id="KW-0378">Hydrolase</keyword>